<organism evidence="5 6">
    <name type="scientific">Paramicrobacterium agarici</name>
    <dbReference type="NCBI Taxonomy" id="630514"/>
    <lineage>
        <taxon>Bacteria</taxon>
        <taxon>Bacillati</taxon>
        <taxon>Actinomycetota</taxon>
        <taxon>Actinomycetes</taxon>
        <taxon>Micrococcales</taxon>
        <taxon>Microbacteriaceae</taxon>
        <taxon>Paramicrobacterium</taxon>
    </lineage>
</organism>
<feature type="domain" description="Methyltransferase type 11" evidence="4">
    <location>
        <begin position="53"/>
        <end position="146"/>
    </location>
</feature>
<accession>A0A2A9DV84</accession>
<sequence length="249" mass="27761">MSNDAHQVSRRAAAYDPIAQAYATENATSLLNEYYNRPAIRQLLGDVAGKRILDAGCGSGPTLVDLVEGGATAVDIDGSRALLDIARDRVGHDTELRVTDLAEPLPFEDATFDGLDCSLALHYLEDWQLPLTEMRRVLKPGGRAIISVEHPFAIWFAAEHEGKETNYFETRERRETDMAGHAADITFWDRSLSTMLQSFLNAGFHIIHVDEPGPAPEAQQQFPDFFQNEESPDRDDPRFLAFLFVVLQA</sequence>
<dbReference type="Pfam" id="PF08241">
    <property type="entry name" value="Methyltransf_11"/>
    <property type="match status" value="1"/>
</dbReference>
<dbReference type="PANTHER" id="PTHR43464">
    <property type="entry name" value="METHYLTRANSFERASE"/>
    <property type="match status" value="1"/>
</dbReference>
<evidence type="ECO:0000256" key="3">
    <source>
        <dbReference type="ARBA" id="ARBA00022691"/>
    </source>
</evidence>
<evidence type="ECO:0000259" key="4">
    <source>
        <dbReference type="Pfam" id="PF08241"/>
    </source>
</evidence>
<reference evidence="5 6" key="1">
    <citation type="submission" date="2017-10" db="EMBL/GenBank/DDBJ databases">
        <title>Sequencing the genomes of 1000 actinobacteria strains.</title>
        <authorList>
            <person name="Klenk H.-P."/>
        </authorList>
    </citation>
    <scope>NUCLEOTIDE SEQUENCE [LARGE SCALE GENOMIC DNA]</scope>
    <source>
        <strain evidence="5 6">DSM 21798</strain>
    </source>
</reference>
<dbReference type="GO" id="GO:0008757">
    <property type="term" value="F:S-adenosylmethionine-dependent methyltransferase activity"/>
    <property type="evidence" value="ECO:0007669"/>
    <property type="project" value="InterPro"/>
</dbReference>
<dbReference type="RefSeq" id="WP_098406386.1">
    <property type="nucleotide sequence ID" value="NZ_PDJE01000001.1"/>
</dbReference>
<dbReference type="Gene3D" id="3.40.50.150">
    <property type="entry name" value="Vaccinia Virus protein VP39"/>
    <property type="match status" value="1"/>
</dbReference>
<dbReference type="PANTHER" id="PTHR43464:SF19">
    <property type="entry name" value="UBIQUINONE BIOSYNTHESIS O-METHYLTRANSFERASE, MITOCHONDRIAL"/>
    <property type="match status" value="1"/>
</dbReference>
<evidence type="ECO:0000313" key="6">
    <source>
        <dbReference type="Proteomes" id="UP000221369"/>
    </source>
</evidence>
<dbReference type="Proteomes" id="UP000221369">
    <property type="component" value="Unassembled WGS sequence"/>
</dbReference>
<evidence type="ECO:0000256" key="2">
    <source>
        <dbReference type="ARBA" id="ARBA00022679"/>
    </source>
</evidence>
<dbReference type="CDD" id="cd02440">
    <property type="entry name" value="AdoMet_MTases"/>
    <property type="match status" value="1"/>
</dbReference>
<dbReference type="GO" id="GO:0032259">
    <property type="term" value="P:methylation"/>
    <property type="evidence" value="ECO:0007669"/>
    <property type="project" value="UniProtKB-KW"/>
</dbReference>
<keyword evidence="2 5" id="KW-0808">Transferase</keyword>
<dbReference type="SUPFAM" id="SSF53335">
    <property type="entry name" value="S-adenosyl-L-methionine-dependent methyltransferases"/>
    <property type="match status" value="1"/>
</dbReference>
<keyword evidence="6" id="KW-1185">Reference proteome</keyword>
<evidence type="ECO:0000313" key="5">
    <source>
        <dbReference type="EMBL" id="PFG29860.1"/>
    </source>
</evidence>
<dbReference type="InterPro" id="IPR029063">
    <property type="entry name" value="SAM-dependent_MTases_sf"/>
</dbReference>
<dbReference type="InterPro" id="IPR013216">
    <property type="entry name" value="Methyltransf_11"/>
</dbReference>
<evidence type="ECO:0000256" key="1">
    <source>
        <dbReference type="ARBA" id="ARBA00022603"/>
    </source>
</evidence>
<keyword evidence="3" id="KW-0949">S-adenosyl-L-methionine</keyword>
<keyword evidence="1 5" id="KW-0489">Methyltransferase</keyword>
<dbReference type="AlphaFoldDB" id="A0A2A9DV84"/>
<name>A0A2A9DV84_9MICO</name>
<gene>
    <name evidence="5" type="ORF">ATJ78_0776</name>
</gene>
<dbReference type="EMBL" id="PDJE01000001">
    <property type="protein sequence ID" value="PFG29860.1"/>
    <property type="molecule type" value="Genomic_DNA"/>
</dbReference>
<comment type="caution">
    <text evidence="5">The sequence shown here is derived from an EMBL/GenBank/DDBJ whole genome shotgun (WGS) entry which is preliminary data.</text>
</comment>
<proteinExistence type="predicted"/>
<protein>
    <submittedName>
        <fullName evidence="5">Methyltransferase family protein</fullName>
    </submittedName>
</protein>